<keyword evidence="1" id="KW-0853">WD repeat</keyword>
<feature type="repeat" description="WD" evidence="1">
    <location>
        <begin position="40"/>
        <end position="72"/>
    </location>
</feature>
<dbReference type="PANTHER" id="PTHR46202">
    <property type="entry name" value="DNA EXCISION REPAIR PROTEIN ERCC-8"/>
    <property type="match status" value="1"/>
</dbReference>
<dbReference type="GO" id="GO:0006283">
    <property type="term" value="P:transcription-coupled nucleotide-excision repair"/>
    <property type="evidence" value="ECO:0007669"/>
    <property type="project" value="InterPro"/>
</dbReference>
<organism evidence="3 4">
    <name type="scientific">Malus baccata</name>
    <name type="common">Siberian crab apple</name>
    <name type="synonym">Pyrus baccata</name>
    <dbReference type="NCBI Taxonomy" id="106549"/>
    <lineage>
        <taxon>Eukaryota</taxon>
        <taxon>Viridiplantae</taxon>
        <taxon>Streptophyta</taxon>
        <taxon>Embryophyta</taxon>
        <taxon>Tracheophyta</taxon>
        <taxon>Spermatophyta</taxon>
        <taxon>Magnoliopsida</taxon>
        <taxon>eudicotyledons</taxon>
        <taxon>Gunneridae</taxon>
        <taxon>Pentapetalae</taxon>
        <taxon>rosids</taxon>
        <taxon>fabids</taxon>
        <taxon>Rosales</taxon>
        <taxon>Rosaceae</taxon>
        <taxon>Amygdaloideae</taxon>
        <taxon>Maleae</taxon>
        <taxon>Malus</taxon>
    </lineage>
</organism>
<gene>
    <name evidence="3" type="ORF">C1H46_011109</name>
</gene>
<dbReference type="GO" id="GO:0031464">
    <property type="term" value="C:Cul4A-RING E3 ubiquitin ligase complex"/>
    <property type="evidence" value="ECO:0007669"/>
    <property type="project" value="TreeGrafter"/>
</dbReference>
<dbReference type="Gene3D" id="2.130.10.10">
    <property type="entry name" value="YVTN repeat-like/Quinoprotein amine dehydrogenase"/>
    <property type="match status" value="1"/>
</dbReference>
<evidence type="ECO:0000256" key="2">
    <source>
        <dbReference type="SAM" id="MobiDB-lite"/>
    </source>
</evidence>
<sequence length="93" mass="10682">MQSSKPIQLATSQNSELVFVPCMTAVKAFDTWSGKTSLKFRGHYEHVNCCWFSSQDQELYTGGDDRQILVWSPPRMVSNEDKGPYKDEDNWSD</sequence>
<dbReference type="STRING" id="106549.A0A540MWZ6"/>
<dbReference type="PANTHER" id="PTHR46202:SF1">
    <property type="entry name" value="DNA EXCISION REPAIR PROTEIN ERCC-8"/>
    <property type="match status" value="1"/>
</dbReference>
<dbReference type="InterPro" id="IPR042238">
    <property type="entry name" value="Rad28/ERCC8/Ckn1/ATCSA-1"/>
</dbReference>
<dbReference type="SUPFAM" id="SSF50998">
    <property type="entry name" value="Quinoprotein alcohol dehydrogenase-like"/>
    <property type="match status" value="1"/>
</dbReference>
<protein>
    <submittedName>
        <fullName evidence="3">Uncharacterized protein</fullName>
    </submittedName>
</protein>
<comment type="caution">
    <text evidence="3">The sequence shown here is derived from an EMBL/GenBank/DDBJ whole genome shotgun (WGS) entry which is preliminary data.</text>
</comment>
<dbReference type="InterPro" id="IPR015943">
    <property type="entry name" value="WD40/YVTN_repeat-like_dom_sf"/>
</dbReference>
<dbReference type="GO" id="GO:0043161">
    <property type="term" value="P:proteasome-mediated ubiquitin-dependent protein catabolic process"/>
    <property type="evidence" value="ECO:0007669"/>
    <property type="project" value="TreeGrafter"/>
</dbReference>
<dbReference type="InterPro" id="IPR011047">
    <property type="entry name" value="Quinoprotein_ADH-like_sf"/>
</dbReference>
<evidence type="ECO:0000313" key="4">
    <source>
        <dbReference type="Proteomes" id="UP000315295"/>
    </source>
</evidence>
<dbReference type="GO" id="GO:0000209">
    <property type="term" value="P:protein polyubiquitination"/>
    <property type="evidence" value="ECO:0007669"/>
    <property type="project" value="TreeGrafter"/>
</dbReference>
<dbReference type="Pfam" id="PF00400">
    <property type="entry name" value="WD40"/>
    <property type="match status" value="1"/>
</dbReference>
<dbReference type="InterPro" id="IPR001680">
    <property type="entry name" value="WD40_rpt"/>
</dbReference>
<dbReference type="PROSITE" id="PS50294">
    <property type="entry name" value="WD_REPEATS_REGION"/>
    <property type="match status" value="1"/>
</dbReference>
<dbReference type="PROSITE" id="PS50082">
    <property type="entry name" value="WD_REPEATS_2"/>
    <property type="match status" value="1"/>
</dbReference>
<evidence type="ECO:0000313" key="3">
    <source>
        <dbReference type="EMBL" id="TQE03297.1"/>
    </source>
</evidence>
<dbReference type="GO" id="GO:0000109">
    <property type="term" value="C:nucleotide-excision repair complex"/>
    <property type="evidence" value="ECO:0007669"/>
    <property type="project" value="TreeGrafter"/>
</dbReference>
<dbReference type="Proteomes" id="UP000315295">
    <property type="component" value="Unassembled WGS sequence"/>
</dbReference>
<reference evidence="3 4" key="1">
    <citation type="journal article" date="2019" name="G3 (Bethesda)">
        <title>Sequencing of a Wild Apple (Malus baccata) Genome Unravels the Differences Between Cultivated and Wild Apple Species Regarding Disease Resistance and Cold Tolerance.</title>
        <authorList>
            <person name="Chen X."/>
        </authorList>
    </citation>
    <scope>NUCLEOTIDE SEQUENCE [LARGE SCALE GENOMIC DNA]</scope>
    <source>
        <strain evidence="4">cv. Shandingzi</strain>
        <tissue evidence="3">Leaves</tissue>
    </source>
</reference>
<evidence type="ECO:0000256" key="1">
    <source>
        <dbReference type="PROSITE-ProRule" id="PRU00221"/>
    </source>
</evidence>
<name>A0A540MWZ6_MALBA</name>
<dbReference type="EMBL" id="VIEB01000158">
    <property type="protein sequence ID" value="TQE03297.1"/>
    <property type="molecule type" value="Genomic_DNA"/>
</dbReference>
<feature type="compositionally biased region" description="Basic and acidic residues" evidence="2">
    <location>
        <begin position="78"/>
        <end position="93"/>
    </location>
</feature>
<proteinExistence type="predicted"/>
<accession>A0A540MWZ6</accession>
<dbReference type="SMART" id="SM00320">
    <property type="entry name" value="WD40"/>
    <property type="match status" value="1"/>
</dbReference>
<dbReference type="AlphaFoldDB" id="A0A540MWZ6"/>
<feature type="region of interest" description="Disordered" evidence="2">
    <location>
        <begin position="74"/>
        <end position="93"/>
    </location>
</feature>
<keyword evidence="4" id="KW-1185">Reference proteome</keyword>